<evidence type="ECO:0000256" key="1">
    <source>
        <dbReference type="ARBA" id="ARBA00022603"/>
    </source>
</evidence>
<feature type="compositionally biased region" description="Basic and acidic residues" evidence="7">
    <location>
        <begin position="52"/>
        <end position="75"/>
    </location>
</feature>
<dbReference type="Proteomes" id="UP000198341">
    <property type="component" value="Chromosome 1"/>
</dbReference>
<comment type="catalytic activity">
    <reaction evidence="6">
        <text>a 2-methoxy-6-(all-trans-polyprenyl)benzene-1,4-diol + S-adenosyl-L-methionine = a 5-methoxy-2-methyl-3-(all-trans-polyprenyl)benzene-1,4-diol + S-adenosyl-L-homocysteine + H(+)</text>
        <dbReference type="Rhea" id="RHEA:28286"/>
        <dbReference type="Rhea" id="RHEA-COMP:10858"/>
        <dbReference type="Rhea" id="RHEA-COMP:10859"/>
        <dbReference type="ChEBI" id="CHEBI:15378"/>
        <dbReference type="ChEBI" id="CHEBI:57856"/>
        <dbReference type="ChEBI" id="CHEBI:59789"/>
        <dbReference type="ChEBI" id="CHEBI:84166"/>
        <dbReference type="ChEBI" id="CHEBI:84167"/>
        <dbReference type="EC" id="2.1.1.201"/>
    </reaction>
</comment>
<dbReference type="NCBIfam" id="NF001244">
    <property type="entry name" value="PRK00216.1-5"/>
    <property type="match status" value="1"/>
</dbReference>
<dbReference type="STRING" id="41875.K8EXR2"/>
<keyword evidence="3 6" id="KW-0831">Ubiquinone biosynthesis</keyword>
<feature type="binding site" evidence="6">
    <location>
        <position position="141"/>
    </location>
    <ligand>
        <name>S-adenosyl-L-methionine</name>
        <dbReference type="ChEBI" id="CHEBI:59789"/>
    </ligand>
</feature>
<dbReference type="eggNOG" id="KOG1540">
    <property type="taxonomic scope" value="Eukaryota"/>
</dbReference>
<dbReference type="KEGG" id="bpg:Bathy01g03670"/>
<feature type="region of interest" description="Disordered" evidence="7">
    <location>
        <begin position="38"/>
        <end position="81"/>
    </location>
</feature>
<accession>K8EXR2</accession>
<sequence>MMRALLKRGLQRHQQQHQHHQRCSFVLLDRTTSASSFSLTSSFTSSSTPTSNEEKSASLDNDEEKKSSEKEKEDQASFGYTSVPKTKKESLVRDVFESVAPSYDVMNDLMSVGMHRLWKDYFVHKLASFPGMTHLDVAGGTGDVSFRVLKKLRKVDREGNGKEAKSRVIVSDINPAMLKVGEERAATKGLKNPGFDTKTDAELEFVEANAEKLPFEDESIDQYTIAFGLRNVTNIDIALREARRVLKKGGRISILEFSHVEEEPLKSLYNFYSFAAIPTMGQIVANDRKSYQYLVESIRKFPKQERLCDIMREEGFSSVDFENITGGIVAIHNGYKL</sequence>
<feature type="binding site" evidence="6">
    <location>
        <begin position="209"/>
        <end position="210"/>
    </location>
    <ligand>
        <name>S-adenosyl-L-methionine</name>
        <dbReference type="ChEBI" id="CHEBI:59789"/>
    </ligand>
</feature>
<proteinExistence type="inferred from homology"/>
<dbReference type="SUPFAM" id="SSF53335">
    <property type="entry name" value="S-adenosyl-L-methionine-dependent methyltransferases"/>
    <property type="match status" value="1"/>
</dbReference>
<dbReference type="FunFam" id="3.40.50.150:FF:000064">
    <property type="entry name" value="2-methoxy-6-polyprenyl-1,4-benzoquinol methylase, mitochondrial"/>
    <property type="match status" value="1"/>
</dbReference>
<dbReference type="NCBIfam" id="TIGR01934">
    <property type="entry name" value="MenG_MenH_UbiE"/>
    <property type="match status" value="1"/>
</dbReference>
<keyword evidence="1 6" id="KW-0489">Methyltransferase</keyword>
<protein>
    <recommendedName>
        <fullName evidence="6">2-methoxy-6-polyprenyl-1,4-benzoquinol methylase, mitochondrial</fullName>
        <ecNumber evidence="6">2.1.1.201</ecNumber>
    </recommendedName>
    <alternativeName>
        <fullName evidence="6">Ubiquinone biosynthesis methyltransferase COQ5</fullName>
    </alternativeName>
</protein>
<evidence type="ECO:0000256" key="7">
    <source>
        <dbReference type="SAM" id="MobiDB-lite"/>
    </source>
</evidence>
<comment type="similarity">
    <text evidence="6">Belongs to the class I-like SAM-binding methyltransferase superfamily. MenG/UbiE family.</text>
</comment>
<evidence type="ECO:0000256" key="2">
    <source>
        <dbReference type="ARBA" id="ARBA00022679"/>
    </source>
</evidence>
<keyword evidence="6" id="KW-0999">Mitochondrion inner membrane</keyword>
<evidence type="ECO:0000256" key="3">
    <source>
        <dbReference type="ARBA" id="ARBA00022688"/>
    </source>
</evidence>
<keyword evidence="2 6" id="KW-0808">Transferase</keyword>
<dbReference type="HAMAP" id="MF_01813">
    <property type="entry name" value="MenG_UbiE_methyltr"/>
    <property type="match status" value="1"/>
</dbReference>
<dbReference type="PROSITE" id="PS51608">
    <property type="entry name" value="SAM_MT_UBIE"/>
    <property type="match status" value="1"/>
</dbReference>
<evidence type="ECO:0000256" key="6">
    <source>
        <dbReference type="HAMAP-Rule" id="MF_03191"/>
    </source>
</evidence>
<dbReference type="AlphaFoldDB" id="K8EXR2"/>
<dbReference type="RefSeq" id="XP_007515154.1">
    <property type="nucleotide sequence ID" value="XM_007515092.1"/>
</dbReference>
<dbReference type="Pfam" id="PF01209">
    <property type="entry name" value="Ubie_methyltran"/>
    <property type="match status" value="1"/>
</dbReference>
<dbReference type="OrthoDB" id="6329284at2759"/>
<dbReference type="EMBL" id="FO082278">
    <property type="protein sequence ID" value="CCO14033.1"/>
    <property type="molecule type" value="Genomic_DNA"/>
</dbReference>
<dbReference type="GeneID" id="19018102"/>
<keyword evidence="6" id="KW-0496">Mitochondrion</keyword>
<comment type="caution">
    <text evidence="6">Lacks conserved residue(s) required for the propagation of feature annotation.</text>
</comment>
<keyword evidence="9" id="KW-1185">Reference proteome</keyword>
<dbReference type="EC" id="2.1.1.201" evidence="6"/>
<evidence type="ECO:0000313" key="9">
    <source>
        <dbReference type="Proteomes" id="UP000198341"/>
    </source>
</evidence>
<feature type="region of interest" description="Disordered" evidence="7">
    <location>
        <begin position="1"/>
        <end position="21"/>
    </location>
</feature>
<dbReference type="PROSITE" id="PS01183">
    <property type="entry name" value="UBIE_1"/>
    <property type="match status" value="1"/>
</dbReference>
<dbReference type="Gene3D" id="3.40.50.150">
    <property type="entry name" value="Vaccinia Virus protein VP39"/>
    <property type="match status" value="1"/>
</dbReference>
<evidence type="ECO:0000256" key="5">
    <source>
        <dbReference type="ARBA" id="ARBA00046387"/>
    </source>
</evidence>
<comment type="subcellular location">
    <subcellularLocation>
        <location evidence="6">Mitochondrion inner membrane</location>
        <topology evidence="6">Peripheral membrane protein</topology>
        <orientation evidence="6">Matrix side</orientation>
    </subcellularLocation>
</comment>
<dbReference type="UniPathway" id="UPA00232"/>
<dbReference type="PANTHER" id="PTHR43591:SF24">
    <property type="entry name" value="2-METHOXY-6-POLYPRENYL-1,4-BENZOQUINOL METHYLASE, MITOCHONDRIAL"/>
    <property type="match status" value="1"/>
</dbReference>
<organism evidence="8 9">
    <name type="scientific">Bathycoccus prasinos</name>
    <dbReference type="NCBI Taxonomy" id="41875"/>
    <lineage>
        <taxon>Eukaryota</taxon>
        <taxon>Viridiplantae</taxon>
        <taxon>Chlorophyta</taxon>
        <taxon>Mamiellophyceae</taxon>
        <taxon>Mamiellales</taxon>
        <taxon>Bathycoccaceae</taxon>
        <taxon>Bathycoccus</taxon>
    </lineage>
</organism>
<reference evidence="8 9" key="1">
    <citation type="submission" date="2011-10" db="EMBL/GenBank/DDBJ databases">
        <authorList>
            <person name="Genoscope - CEA"/>
        </authorList>
    </citation>
    <scope>NUCLEOTIDE SEQUENCE [LARGE SCALE GENOMIC DNA]</scope>
    <source>
        <strain evidence="8 9">RCC 1105</strain>
    </source>
</reference>
<evidence type="ECO:0000313" key="8">
    <source>
        <dbReference type="EMBL" id="CCO14033.1"/>
    </source>
</evidence>
<keyword evidence="8" id="KW-0830">Ubiquinone</keyword>
<dbReference type="InterPro" id="IPR023576">
    <property type="entry name" value="UbiE/COQ5_MeTrFase_CS"/>
</dbReference>
<dbReference type="InterPro" id="IPR029063">
    <property type="entry name" value="SAM-dependent_MTases_sf"/>
</dbReference>
<dbReference type="PANTHER" id="PTHR43591">
    <property type="entry name" value="METHYLTRANSFERASE"/>
    <property type="match status" value="1"/>
</dbReference>
<feature type="binding site" evidence="6">
    <location>
        <position position="172"/>
    </location>
    <ligand>
        <name>S-adenosyl-L-methionine</name>
        <dbReference type="ChEBI" id="CHEBI:59789"/>
    </ligand>
</feature>
<comment type="function">
    <text evidence="6">Methyltransferase required for the conversion of 2-polyprenyl-6-methoxy-1,4-benzoquinol (DDMQH2) to 2-polyprenyl-3-methyl-6-methoxy-1,4-benzoquinol (DMQH2).</text>
</comment>
<dbReference type="PROSITE" id="PS01184">
    <property type="entry name" value="UBIE_2"/>
    <property type="match status" value="1"/>
</dbReference>
<dbReference type="InterPro" id="IPR004033">
    <property type="entry name" value="UbiE/COQ5_MeTrFase"/>
</dbReference>
<comment type="pathway">
    <text evidence="6">Cofactor biosynthesis; ubiquinone biosynthesis.</text>
</comment>
<gene>
    <name evidence="6" type="primary">COQ5</name>
    <name evidence="8" type="ORF">Bathy01g03670</name>
</gene>
<feature type="compositionally biased region" description="Low complexity" evidence="7">
    <location>
        <begin position="38"/>
        <end position="51"/>
    </location>
</feature>
<keyword evidence="6" id="KW-0472">Membrane</keyword>
<dbReference type="GO" id="GO:0031314">
    <property type="term" value="C:extrinsic component of mitochondrial inner membrane"/>
    <property type="evidence" value="ECO:0007669"/>
    <property type="project" value="UniProtKB-UniRule"/>
</dbReference>
<dbReference type="CDD" id="cd02440">
    <property type="entry name" value="AdoMet_MTases"/>
    <property type="match status" value="1"/>
</dbReference>
<dbReference type="GO" id="GO:0032259">
    <property type="term" value="P:methylation"/>
    <property type="evidence" value="ECO:0007669"/>
    <property type="project" value="UniProtKB-KW"/>
</dbReference>
<keyword evidence="4 6" id="KW-0949">S-adenosyl-L-methionine</keyword>
<name>K8EXR2_9CHLO</name>
<dbReference type="GO" id="GO:0008425">
    <property type="term" value="F:2-methoxy-6-polyprenyl-1,4-benzoquinol methyltransferase activity"/>
    <property type="evidence" value="ECO:0007669"/>
    <property type="project" value="UniProtKB-UniRule"/>
</dbReference>
<evidence type="ECO:0000256" key="4">
    <source>
        <dbReference type="ARBA" id="ARBA00022691"/>
    </source>
</evidence>
<comment type="subunit">
    <text evidence="5">Component of a multi-subunit COQ enzyme complex, composed of at least COQ3, COQ4, COQ5, COQ6, COQ7 and COQ9. Interacts with PYURF; the interaction is direct, stabilizes COQ5 protein and associates PYURF with COQ enzyme complex.</text>
</comment>